<gene>
    <name evidence="2" type="ORF">MACH08_12950</name>
</gene>
<dbReference type="RefSeq" id="WP_017796199.1">
    <property type="nucleotide sequence ID" value="NZ_BSKO01000001.1"/>
</dbReference>
<dbReference type="InterPro" id="IPR004360">
    <property type="entry name" value="Glyas_Fos-R_dOase_dom"/>
</dbReference>
<dbReference type="EMBL" id="BSKO01000001">
    <property type="protein sequence ID" value="GLO65511.1"/>
    <property type="molecule type" value="Genomic_DNA"/>
</dbReference>
<proteinExistence type="predicted"/>
<accession>A0ABQ5TF70</accession>
<evidence type="ECO:0000259" key="1">
    <source>
        <dbReference type="PROSITE" id="PS51819"/>
    </source>
</evidence>
<dbReference type="PANTHER" id="PTHR39175">
    <property type="entry name" value="FAMILY PROTEIN, PUTATIVE (AFU_ORTHOLOGUE AFUA_3G15060)-RELATED"/>
    <property type="match status" value="1"/>
</dbReference>
<dbReference type="Gene3D" id="3.10.180.10">
    <property type="entry name" value="2,3-Dihydroxybiphenyl 1,2-Dioxygenase, domain 1"/>
    <property type="match status" value="1"/>
</dbReference>
<dbReference type="PANTHER" id="PTHR39175:SF1">
    <property type="entry name" value="FAMILY PROTEIN, PUTATIVE (AFU_ORTHOLOGUE AFUA_3G15060)-RELATED"/>
    <property type="match status" value="1"/>
</dbReference>
<comment type="caution">
    <text evidence="2">The sequence shown here is derived from an EMBL/GenBank/DDBJ whole genome shotgun (WGS) entry which is preliminary data.</text>
</comment>
<protein>
    <submittedName>
        <fullName evidence="2">Glyoxalase</fullName>
    </submittedName>
</protein>
<reference evidence="2 3" key="1">
    <citation type="submission" date="2023-02" db="EMBL/GenBank/DDBJ databases">
        <title>Oceanobacillus kimchii IFOP_LL358 isolated form Alexandrium catenella lab strain.</title>
        <authorList>
            <person name="Gajardo G."/>
            <person name="Ueki S."/>
            <person name="Maruyama F."/>
        </authorList>
    </citation>
    <scope>NUCLEOTIDE SEQUENCE [LARGE SCALE GENOMIC DNA]</scope>
    <source>
        <strain evidence="2 3">IFOP_LL358</strain>
    </source>
</reference>
<name>A0ABQ5TF70_9BACI</name>
<evidence type="ECO:0000313" key="3">
    <source>
        <dbReference type="Proteomes" id="UP001275436"/>
    </source>
</evidence>
<feature type="domain" description="VOC" evidence="1">
    <location>
        <begin position="7"/>
        <end position="121"/>
    </location>
</feature>
<organism evidence="2 3">
    <name type="scientific">Oceanobacillus kimchii</name>
    <dbReference type="NCBI Taxonomy" id="746691"/>
    <lineage>
        <taxon>Bacteria</taxon>
        <taxon>Bacillati</taxon>
        <taxon>Bacillota</taxon>
        <taxon>Bacilli</taxon>
        <taxon>Bacillales</taxon>
        <taxon>Bacillaceae</taxon>
        <taxon>Oceanobacillus</taxon>
    </lineage>
</organism>
<dbReference type="InterPro" id="IPR029068">
    <property type="entry name" value="Glyas_Bleomycin-R_OHBP_Dase"/>
</dbReference>
<keyword evidence="3" id="KW-1185">Reference proteome</keyword>
<dbReference type="Proteomes" id="UP001275436">
    <property type="component" value="Unassembled WGS sequence"/>
</dbReference>
<sequence length="124" mass="14414">MNFKIKKIDHIQLSAPKGSEDKARKFYIDILGFDEEIKPQALQKNGGVWFKKEGVFLHIGIEEPFHSLKKAHPAIEVENIPLFQAYLEENGISTQSDNKLPGAIRFYVRDPFGNRLEFLEWRKK</sequence>
<dbReference type="Pfam" id="PF00903">
    <property type="entry name" value="Glyoxalase"/>
    <property type="match status" value="1"/>
</dbReference>
<dbReference type="SUPFAM" id="SSF54593">
    <property type="entry name" value="Glyoxalase/Bleomycin resistance protein/Dihydroxybiphenyl dioxygenase"/>
    <property type="match status" value="1"/>
</dbReference>
<dbReference type="InterPro" id="IPR037523">
    <property type="entry name" value="VOC_core"/>
</dbReference>
<dbReference type="PROSITE" id="PS51819">
    <property type="entry name" value="VOC"/>
    <property type="match status" value="1"/>
</dbReference>
<evidence type="ECO:0000313" key="2">
    <source>
        <dbReference type="EMBL" id="GLO65511.1"/>
    </source>
</evidence>